<proteinExistence type="predicted"/>
<evidence type="ECO:0000313" key="4">
    <source>
        <dbReference type="Proteomes" id="UP001549366"/>
    </source>
</evidence>
<evidence type="ECO:0000313" key="3">
    <source>
        <dbReference type="EMBL" id="MET4758280.1"/>
    </source>
</evidence>
<feature type="compositionally biased region" description="Polar residues" evidence="1">
    <location>
        <begin position="334"/>
        <end position="352"/>
    </location>
</feature>
<keyword evidence="2" id="KW-0472">Membrane</keyword>
<dbReference type="Proteomes" id="UP001549366">
    <property type="component" value="Unassembled WGS sequence"/>
</dbReference>
<keyword evidence="2" id="KW-1133">Transmembrane helix</keyword>
<keyword evidence="4" id="KW-1185">Reference proteome</keyword>
<name>A0ABV2SKJ2_9GAMM</name>
<sequence>MGLTASYGKRQLQNKRVTRPDGSALSFRLSRSGFLQRLPFCFLYSMAGFPLVAISAQHTELSKITASFSPNTVIINRTTYAITATRNKDRSVDYSFQPYDSLSPSINFNLRVRTSASGSLYQMTSDTMDIKATASLATRPGVSAPAIRLDFNNNQTNNSIMASQTTTPASIFLNSSFVAGNSTSINITLPSDGSKQTPGSKAGPLKMALVIILTIILSVVLGLYYCCPVKEKGTTTATGLNKQAKCLRGHPPPPDDCAGGIELTLFRQLSPLEDPLTGSGTIFLPEENQSPLYRGSLTRSETICFTKESEQLTQSGRDDNLVREGSAVTVEVTVHSSPASCQQPDPETSTVD</sequence>
<feature type="region of interest" description="Disordered" evidence="1">
    <location>
        <begin position="333"/>
        <end position="352"/>
    </location>
</feature>
<gene>
    <name evidence="3" type="ORF">V5J35_003472</name>
</gene>
<reference evidence="3 4" key="1">
    <citation type="submission" date="2024-06" db="EMBL/GenBank/DDBJ databases">
        <title>Genomic Encyclopedia of Type Strains, Phase V (KMG-V): Genome sequencing to study the core and pangenomes of soil and plant-associated prokaryotes.</title>
        <authorList>
            <person name="Whitman W."/>
        </authorList>
    </citation>
    <scope>NUCLEOTIDE SEQUENCE [LARGE SCALE GENOMIC DNA]</scope>
    <source>
        <strain evidence="3 4">NE40</strain>
    </source>
</reference>
<comment type="caution">
    <text evidence="3">The sequence shown here is derived from an EMBL/GenBank/DDBJ whole genome shotgun (WGS) entry which is preliminary data.</text>
</comment>
<organism evidence="3 4">
    <name type="scientific">Endozoicomonas lisbonensis</name>
    <dbReference type="NCBI Taxonomy" id="3120522"/>
    <lineage>
        <taxon>Bacteria</taxon>
        <taxon>Pseudomonadati</taxon>
        <taxon>Pseudomonadota</taxon>
        <taxon>Gammaproteobacteria</taxon>
        <taxon>Oceanospirillales</taxon>
        <taxon>Endozoicomonadaceae</taxon>
        <taxon>Endozoicomonas</taxon>
    </lineage>
</organism>
<evidence type="ECO:0000256" key="1">
    <source>
        <dbReference type="SAM" id="MobiDB-lite"/>
    </source>
</evidence>
<dbReference type="RefSeq" id="WP_354008378.1">
    <property type="nucleotide sequence ID" value="NZ_JBEWTA010000001.1"/>
</dbReference>
<dbReference type="EMBL" id="JBEWTB010000002">
    <property type="protein sequence ID" value="MET4758280.1"/>
    <property type="molecule type" value="Genomic_DNA"/>
</dbReference>
<accession>A0ABV2SKJ2</accession>
<protein>
    <submittedName>
        <fullName evidence="3">Uncharacterized protein</fullName>
    </submittedName>
</protein>
<feature type="transmembrane region" description="Helical" evidence="2">
    <location>
        <begin position="205"/>
        <end position="225"/>
    </location>
</feature>
<keyword evidence="2" id="KW-0812">Transmembrane</keyword>
<evidence type="ECO:0000256" key="2">
    <source>
        <dbReference type="SAM" id="Phobius"/>
    </source>
</evidence>